<comment type="subcellular location">
    <subcellularLocation>
        <location evidence="1">Membrane</location>
        <topology evidence="1">Multi-pass membrane protein</topology>
    </subcellularLocation>
</comment>
<gene>
    <name evidence="9" type="ORF">WDJ61_14550</name>
</gene>
<feature type="transmembrane region" description="Helical" evidence="8">
    <location>
        <begin position="144"/>
        <end position="164"/>
    </location>
</feature>
<reference evidence="9 10" key="1">
    <citation type="submission" date="2024-02" db="EMBL/GenBank/DDBJ databases">
        <title>Seven novel Bacillus-like species.</title>
        <authorList>
            <person name="Liu G."/>
        </authorList>
    </citation>
    <scope>NUCLEOTIDE SEQUENCE [LARGE SCALE GENOMIC DNA]</scope>
    <source>
        <strain evidence="9 10">FJAT-52991</strain>
    </source>
</reference>
<sequence length="363" mass="42108">MLPLPAEKHKVSPYFAFYIITSMQIGVGVLGFQRNIAKVAGHDSWISVIIAGLSIHIVLWMAYQILNKGQNDITIIHRELFGKWIGGVLSLTLIVYLLSLCIAIARNYIQVIQIWMFPQLETWYMALILFTLVYLYVTSGFRVNVGLCFLTFIVTFPLLLMYWFPLKEAKISYLLPVLDHSFSEIFTGSKEMAFSYSGFETIFFFYPFLKEAKSSHKWAQLGSAYSSFFYLFTMIVSLLYFSHWQLANTIWGTLTLWKVVNLPFVERFEYAGLAIWLFVILPNMCLYTWAATRGMKQLFNVKQKHSIIGLVIALFLAVISFTDRQSMDQLTTFTENLGVYILYGYIPFIYFFQIISYKMRGKI</sequence>
<evidence type="ECO:0000256" key="4">
    <source>
        <dbReference type="ARBA" id="ARBA00022544"/>
    </source>
</evidence>
<evidence type="ECO:0000256" key="3">
    <source>
        <dbReference type="ARBA" id="ARBA00022448"/>
    </source>
</evidence>
<organism evidence="9 10">
    <name type="scientific">Bacillus kandeliae</name>
    <dbReference type="NCBI Taxonomy" id="3129297"/>
    <lineage>
        <taxon>Bacteria</taxon>
        <taxon>Bacillati</taxon>
        <taxon>Bacillota</taxon>
        <taxon>Bacilli</taxon>
        <taxon>Bacillales</taxon>
        <taxon>Bacillaceae</taxon>
        <taxon>Bacillus</taxon>
    </lineage>
</organism>
<dbReference type="NCBIfam" id="TIGR00912">
    <property type="entry name" value="2A0309"/>
    <property type="match status" value="1"/>
</dbReference>
<evidence type="ECO:0000256" key="2">
    <source>
        <dbReference type="ARBA" id="ARBA00007998"/>
    </source>
</evidence>
<evidence type="ECO:0000256" key="5">
    <source>
        <dbReference type="ARBA" id="ARBA00022692"/>
    </source>
</evidence>
<feature type="transmembrane region" description="Helical" evidence="8">
    <location>
        <begin position="12"/>
        <end position="32"/>
    </location>
</feature>
<proteinExistence type="inferred from homology"/>
<evidence type="ECO:0000256" key="1">
    <source>
        <dbReference type="ARBA" id="ARBA00004141"/>
    </source>
</evidence>
<feature type="transmembrane region" description="Helical" evidence="8">
    <location>
        <begin position="84"/>
        <end position="109"/>
    </location>
</feature>
<dbReference type="InterPro" id="IPR004761">
    <property type="entry name" value="Spore_GerAB"/>
</dbReference>
<dbReference type="Gene3D" id="1.20.1740.10">
    <property type="entry name" value="Amino acid/polyamine transporter I"/>
    <property type="match status" value="1"/>
</dbReference>
<keyword evidence="5 8" id="KW-0812">Transmembrane</keyword>
<dbReference type="EMBL" id="CP147404">
    <property type="protein sequence ID" value="WXB92440.1"/>
    <property type="molecule type" value="Genomic_DNA"/>
</dbReference>
<keyword evidence="3" id="KW-0813">Transport</keyword>
<keyword evidence="7 8" id="KW-0472">Membrane</keyword>
<dbReference type="Pfam" id="PF03845">
    <property type="entry name" value="Spore_permease"/>
    <property type="match status" value="1"/>
</dbReference>
<comment type="similarity">
    <text evidence="2">Belongs to the amino acid-polyamine-organocation (APC) superfamily. Spore germination protein (SGP) (TC 2.A.3.9) family.</text>
</comment>
<keyword evidence="4" id="KW-0309">Germination</keyword>
<evidence type="ECO:0000313" key="9">
    <source>
        <dbReference type="EMBL" id="WXB92440.1"/>
    </source>
</evidence>
<dbReference type="RefSeq" id="WP_338750941.1">
    <property type="nucleotide sequence ID" value="NZ_CP147404.1"/>
</dbReference>
<keyword evidence="10" id="KW-1185">Reference proteome</keyword>
<evidence type="ECO:0000256" key="7">
    <source>
        <dbReference type="ARBA" id="ARBA00023136"/>
    </source>
</evidence>
<feature type="transmembrane region" description="Helical" evidence="8">
    <location>
        <begin position="192"/>
        <end position="209"/>
    </location>
</feature>
<evidence type="ECO:0000313" key="10">
    <source>
        <dbReference type="Proteomes" id="UP001387364"/>
    </source>
</evidence>
<protein>
    <submittedName>
        <fullName evidence="9">GerAB/ArcD/ProY family transporter</fullName>
    </submittedName>
</protein>
<feature type="transmembrane region" description="Helical" evidence="8">
    <location>
        <begin position="121"/>
        <end position="137"/>
    </location>
</feature>
<evidence type="ECO:0000256" key="8">
    <source>
        <dbReference type="SAM" id="Phobius"/>
    </source>
</evidence>
<feature type="transmembrane region" description="Helical" evidence="8">
    <location>
        <begin position="304"/>
        <end position="322"/>
    </location>
</feature>
<feature type="transmembrane region" description="Helical" evidence="8">
    <location>
        <begin position="44"/>
        <end position="63"/>
    </location>
</feature>
<accession>A0ABZ2N4G7</accession>
<evidence type="ECO:0000256" key="6">
    <source>
        <dbReference type="ARBA" id="ARBA00022989"/>
    </source>
</evidence>
<feature type="transmembrane region" description="Helical" evidence="8">
    <location>
        <begin position="221"/>
        <end position="241"/>
    </location>
</feature>
<feature type="transmembrane region" description="Helical" evidence="8">
    <location>
        <begin position="337"/>
        <end position="357"/>
    </location>
</feature>
<dbReference type="PANTHER" id="PTHR34975:SF2">
    <property type="entry name" value="SPORE GERMINATION PROTEIN A2"/>
    <property type="match status" value="1"/>
</dbReference>
<dbReference type="Proteomes" id="UP001387364">
    <property type="component" value="Chromosome"/>
</dbReference>
<name>A0ABZ2N4G7_9BACI</name>
<feature type="transmembrane region" description="Helical" evidence="8">
    <location>
        <begin position="270"/>
        <end position="292"/>
    </location>
</feature>
<keyword evidence="6 8" id="KW-1133">Transmembrane helix</keyword>
<dbReference type="PANTHER" id="PTHR34975">
    <property type="entry name" value="SPORE GERMINATION PROTEIN A2"/>
    <property type="match status" value="1"/>
</dbReference>